<dbReference type="AlphaFoldDB" id="A0A1G8Q2L7"/>
<gene>
    <name evidence="2" type="ORF">SAMN04490247_0345</name>
</gene>
<dbReference type="STRING" id="86666.SAMN04490247_0345"/>
<dbReference type="Proteomes" id="UP000199225">
    <property type="component" value="Unassembled WGS sequence"/>
</dbReference>
<dbReference type="RefSeq" id="WP_093191301.1">
    <property type="nucleotide sequence ID" value="NZ_FNEV01000001.1"/>
</dbReference>
<keyword evidence="3" id="KW-1185">Reference proteome</keyword>
<organism evidence="2 3">
    <name type="scientific">Salimicrobium halophilum</name>
    <dbReference type="NCBI Taxonomy" id="86666"/>
    <lineage>
        <taxon>Bacteria</taxon>
        <taxon>Bacillati</taxon>
        <taxon>Bacillota</taxon>
        <taxon>Bacilli</taxon>
        <taxon>Bacillales</taxon>
        <taxon>Bacillaceae</taxon>
        <taxon>Salimicrobium</taxon>
    </lineage>
</organism>
<dbReference type="Gene3D" id="3.10.450.40">
    <property type="match status" value="1"/>
</dbReference>
<name>A0A1G8Q2L7_9BACI</name>
<keyword evidence="1" id="KW-0472">Membrane</keyword>
<dbReference type="EMBL" id="FNEV01000001">
    <property type="protein sequence ID" value="SDI98695.1"/>
    <property type="molecule type" value="Genomic_DNA"/>
</dbReference>
<keyword evidence="1" id="KW-1133">Transmembrane helix</keyword>
<dbReference type="InterPro" id="IPR046350">
    <property type="entry name" value="Cystatin_sf"/>
</dbReference>
<reference evidence="3" key="1">
    <citation type="submission" date="2016-10" db="EMBL/GenBank/DDBJ databases">
        <authorList>
            <person name="Varghese N."/>
            <person name="Submissions S."/>
        </authorList>
    </citation>
    <scope>NUCLEOTIDE SEQUENCE [LARGE SCALE GENOMIC DNA]</scope>
    <source>
        <strain evidence="3">DSM 4771</strain>
    </source>
</reference>
<dbReference type="OrthoDB" id="2381181at2"/>
<evidence type="ECO:0000313" key="2">
    <source>
        <dbReference type="EMBL" id="SDI98695.1"/>
    </source>
</evidence>
<evidence type="ECO:0000256" key="1">
    <source>
        <dbReference type="SAM" id="Phobius"/>
    </source>
</evidence>
<evidence type="ECO:0000313" key="3">
    <source>
        <dbReference type="Proteomes" id="UP000199225"/>
    </source>
</evidence>
<dbReference type="SUPFAM" id="SSF54403">
    <property type="entry name" value="Cystatin/monellin"/>
    <property type="match status" value="1"/>
</dbReference>
<protein>
    <submittedName>
        <fullName evidence="2">Uncharacterized protein YpmB</fullName>
    </submittedName>
</protein>
<keyword evidence="1" id="KW-0812">Transmembrane</keyword>
<feature type="transmembrane region" description="Helical" evidence="1">
    <location>
        <begin position="6"/>
        <end position="26"/>
    </location>
</feature>
<sequence length="165" mass="18902">MRANYLWWAAGILSGVLLLGLILYVISYQVLDDRRTEGIQESIDFLEEEAGDIQITDSFSFTGNIPVHILYTSSGEEEKVYYINKNEKAIVDTMDTENQVSEETVTESWRANCGSCTFSGIQPAYKNEQPLWEITFTDGEGRYGLSYYHAETGEQYQRFAFKKNE</sequence>
<accession>A0A1G8Q2L7</accession>
<proteinExistence type="predicted"/>